<proteinExistence type="predicted"/>
<dbReference type="Pfam" id="PF00037">
    <property type="entry name" value="Fer4"/>
    <property type="match status" value="1"/>
</dbReference>
<dbReference type="PROSITE" id="PS51379">
    <property type="entry name" value="4FE4S_FER_2"/>
    <property type="match status" value="1"/>
</dbReference>
<accession>X0X5S8</accession>
<dbReference type="AlphaFoldDB" id="X0X5S8"/>
<dbReference type="PROSITE" id="PS00198">
    <property type="entry name" value="4FE4S_FER_1"/>
    <property type="match status" value="1"/>
</dbReference>
<protein>
    <recommendedName>
        <fullName evidence="1">4Fe-4S ferredoxin-type domain-containing protein</fullName>
    </recommendedName>
</protein>
<feature type="domain" description="4Fe-4S ferredoxin-type" evidence="1">
    <location>
        <begin position="12"/>
        <end position="41"/>
    </location>
</feature>
<dbReference type="InterPro" id="IPR017900">
    <property type="entry name" value="4Fe4S_Fe_S_CS"/>
</dbReference>
<dbReference type="EMBL" id="BARS01043939">
    <property type="protein sequence ID" value="GAG30757.1"/>
    <property type="molecule type" value="Genomic_DNA"/>
</dbReference>
<sequence length="77" mass="8869">MTTVAPKLIEYGNIRWNADWCKRCYICVEACPRQALELKDNSIIEIEGLCDRTGLCQRLCPDLAIEVIEARSQKRQL</sequence>
<evidence type="ECO:0000313" key="2">
    <source>
        <dbReference type="EMBL" id="GAG30757.1"/>
    </source>
</evidence>
<evidence type="ECO:0000259" key="1">
    <source>
        <dbReference type="PROSITE" id="PS51379"/>
    </source>
</evidence>
<organism evidence="2">
    <name type="scientific">marine sediment metagenome</name>
    <dbReference type="NCBI Taxonomy" id="412755"/>
    <lineage>
        <taxon>unclassified sequences</taxon>
        <taxon>metagenomes</taxon>
        <taxon>ecological metagenomes</taxon>
    </lineage>
</organism>
<dbReference type="InterPro" id="IPR017896">
    <property type="entry name" value="4Fe4S_Fe-S-bd"/>
</dbReference>
<gene>
    <name evidence="2" type="ORF">S01H1_66452</name>
</gene>
<dbReference type="Gene3D" id="3.30.70.20">
    <property type="match status" value="1"/>
</dbReference>
<name>X0X5S8_9ZZZZ</name>
<comment type="caution">
    <text evidence="2">The sequence shown here is derived from an EMBL/GenBank/DDBJ whole genome shotgun (WGS) entry which is preliminary data.</text>
</comment>
<dbReference type="SUPFAM" id="SSF54862">
    <property type="entry name" value="4Fe-4S ferredoxins"/>
    <property type="match status" value="1"/>
</dbReference>
<reference evidence="2" key="1">
    <citation type="journal article" date="2014" name="Front. Microbiol.">
        <title>High frequency of phylogenetically diverse reductive dehalogenase-homologous genes in deep subseafloor sedimentary metagenomes.</title>
        <authorList>
            <person name="Kawai M."/>
            <person name="Futagami T."/>
            <person name="Toyoda A."/>
            <person name="Takaki Y."/>
            <person name="Nishi S."/>
            <person name="Hori S."/>
            <person name="Arai W."/>
            <person name="Tsubouchi T."/>
            <person name="Morono Y."/>
            <person name="Uchiyama I."/>
            <person name="Ito T."/>
            <person name="Fujiyama A."/>
            <person name="Inagaki F."/>
            <person name="Takami H."/>
        </authorList>
    </citation>
    <scope>NUCLEOTIDE SEQUENCE</scope>
    <source>
        <strain evidence="2">Expedition CK06-06</strain>
    </source>
</reference>